<keyword evidence="1" id="KW-0175">Coiled coil</keyword>
<feature type="coiled-coil region" evidence="1">
    <location>
        <begin position="7"/>
        <end position="41"/>
    </location>
</feature>
<proteinExistence type="predicted"/>
<gene>
    <name evidence="2" type="ORF">ERS852490_01404</name>
</gene>
<sequence length="64" mass="7653">MTSEERIDELEKRVRIMELKNDNLSERLDNMSEQLQIVNDSLVKIYGILDLQDKINRINMMTKQ</sequence>
<dbReference type="Proteomes" id="UP000095621">
    <property type="component" value="Unassembled WGS sequence"/>
</dbReference>
<dbReference type="EMBL" id="CZBU01000003">
    <property type="protein sequence ID" value="CUQ77120.1"/>
    <property type="molecule type" value="Genomic_DNA"/>
</dbReference>
<protein>
    <submittedName>
        <fullName evidence="2">Uncharacterized protein</fullName>
    </submittedName>
</protein>
<evidence type="ECO:0000313" key="3">
    <source>
        <dbReference type="Proteomes" id="UP000095621"/>
    </source>
</evidence>
<organism evidence="2 3">
    <name type="scientific">Lachnospira eligens</name>
    <dbReference type="NCBI Taxonomy" id="39485"/>
    <lineage>
        <taxon>Bacteria</taxon>
        <taxon>Bacillati</taxon>
        <taxon>Bacillota</taxon>
        <taxon>Clostridia</taxon>
        <taxon>Lachnospirales</taxon>
        <taxon>Lachnospiraceae</taxon>
        <taxon>Lachnospira</taxon>
    </lineage>
</organism>
<name>A0A174Z2J5_9FIRM</name>
<reference evidence="2 3" key="1">
    <citation type="submission" date="2015-09" db="EMBL/GenBank/DDBJ databases">
        <authorList>
            <consortium name="Pathogen Informatics"/>
        </authorList>
    </citation>
    <scope>NUCLEOTIDE SEQUENCE [LARGE SCALE GENOMIC DNA]</scope>
    <source>
        <strain evidence="2 3">2789STDY5834875</strain>
    </source>
</reference>
<evidence type="ECO:0000313" key="2">
    <source>
        <dbReference type="EMBL" id="CUQ77120.1"/>
    </source>
</evidence>
<evidence type="ECO:0000256" key="1">
    <source>
        <dbReference type="SAM" id="Coils"/>
    </source>
</evidence>
<dbReference type="AlphaFoldDB" id="A0A174Z2J5"/>
<dbReference type="RefSeq" id="WP_055215558.1">
    <property type="nucleotide sequence ID" value="NZ_CZBU01000003.1"/>
</dbReference>
<accession>A0A174Z2J5</accession>